<name>A0A916S507_9BACI</name>
<dbReference type="RefSeq" id="WP_188385473.1">
    <property type="nucleotide sequence ID" value="NZ_BMEY01000017.1"/>
</dbReference>
<reference evidence="4" key="2">
    <citation type="submission" date="2020-09" db="EMBL/GenBank/DDBJ databases">
        <authorList>
            <person name="Sun Q."/>
            <person name="Zhou Y."/>
        </authorList>
    </citation>
    <scope>NUCLEOTIDE SEQUENCE</scope>
    <source>
        <strain evidence="4">CGMCC 1.12408</strain>
    </source>
</reference>
<organism evidence="4 5">
    <name type="scientific">Ornithinibacillus halotolerans</name>
    <dbReference type="NCBI Taxonomy" id="1274357"/>
    <lineage>
        <taxon>Bacteria</taxon>
        <taxon>Bacillati</taxon>
        <taxon>Bacillota</taxon>
        <taxon>Bacilli</taxon>
        <taxon>Bacillales</taxon>
        <taxon>Bacillaceae</taxon>
        <taxon>Ornithinibacillus</taxon>
    </lineage>
</organism>
<evidence type="ECO:0000259" key="3">
    <source>
        <dbReference type="PROSITE" id="PS51747"/>
    </source>
</evidence>
<gene>
    <name evidence="4" type="primary">tadA</name>
    <name evidence="4" type="ORF">GCM10008025_29870</name>
</gene>
<evidence type="ECO:0000256" key="1">
    <source>
        <dbReference type="ARBA" id="ARBA00022723"/>
    </source>
</evidence>
<dbReference type="GO" id="GO:0002100">
    <property type="term" value="P:tRNA wobble adenosine to inosine editing"/>
    <property type="evidence" value="ECO:0007669"/>
    <property type="project" value="InterPro"/>
</dbReference>
<comment type="caution">
    <text evidence="4">The sequence shown here is derived from an EMBL/GenBank/DDBJ whole genome shotgun (WGS) entry which is preliminary data.</text>
</comment>
<protein>
    <submittedName>
        <fullName evidence="4">tRNA-specific adenosine deaminase</fullName>
    </submittedName>
</protein>
<reference evidence="4" key="1">
    <citation type="journal article" date="2014" name="Int. J. Syst. Evol. Microbiol.">
        <title>Complete genome sequence of Corynebacterium casei LMG S-19264T (=DSM 44701T), isolated from a smear-ripened cheese.</title>
        <authorList>
            <consortium name="US DOE Joint Genome Institute (JGI-PGF)"/>
            <person name="Walter F."/>
            <person name="Albersmeier A."/>
            <person name="Kalinowski J."/>
            <person name="Ruckert C."/>
        </authorList>
    </citation>
    <scope>NUCLEOTIDE SEQUENCE</scope>
    <source>
        <strain evidence="4">CGMCC 1.12408</strain>
    </source>
</reference>
<dbReference type="PROSITE" id="PS51747">
    <property type="entry name" value="CYT_DCMP_DEAMINASES_2"/>
    <property type="match status" value="1"/>
</dbReference>
<evidence type="ECO:0000256" key="2">
    <source>
        <dbReference type="ARBA" id="ARBA00022833"/>
    </source>
</evidence>
<evidence type="ECO:0000313" key="5">
    <source>
        <dbReference type="Proteomes" id="UP000613512"/>
    </source>
</evidence>
<dbReference type="GO" id="GO:0008270">
    <property type="term" value="F:zinc ion binding"/>
    <property type="evidence" value="ECO:0007669"/>
    <property type="project" value="InterPro"/>
</dbReference>
<dbReference type="Proteomes" id="UP000613512">
    <property type="component" value="Unassembled WGS sequence"/>
</dbReference>
<dbReference type="Gene3D" id="3.40.140.10">
    <property type="entry name" value="Cytidine Deaminase, domain 2"/>
    <property type="match status" value="1"/>
</dbReference>
<accession>A0A916S507</accession>
<dbReference type="InterPro" id="IPR016193">
    <property type="entry name" value="Cytidine_deaminase-like"/>
</dbReference>
<sequence length="143" mass="16633">MLSNFNELDHEYFMGEALKEAENAGKRGDRAIGTVIVHHNEIIARGSNKIESYDNNLLHAEIDAMNKCGSYLRKHARECVIYTTVEPCIMCLSSIVMGNIRSVVYAREDKYMNMKPFIQSNPYIEKRVHHYLGEYWKKILLIY</sequence>
<dbReference type="AlphaFoldDB" id="A0A916S507"/>
<proteinExistence type="predicted"/>
<dbReference type="InterPro" id="IPR002125">
    <property type="entry name" value="CMP_dCMP_dom"/>
</dbReference>
<dbReference type="PROSITE" id="PS00903">
    <property type="entry name" value="CYT_DCMP_DEAMINASES_1"/>
    <property type="match status" value="1"/>
</dbReference>
<dbReference type="Pfam" id="PF14437">
    <property type="entry name" value="MafB19-deam"/>
    <property type="match status" value="1"/>
</dbReference>
<dbReference type="GO" id="GO:0052717">
    <property type="term" value="F:tRNA-specific adenosine-34 deaminase activity"/>
    <property type="evidence" value="ECO:0007669"/>
    <property type="project" value="UniProtKB-EC"/>
</dbReference>
<keyword evidence="1" id="KW-0479">Metal-binding</keyword>
<keyword evidence="5" id="KW-1185">Reference proteome</keyword>
<keyword evidence="2" id="KW-0862">Zinc</keyword>
<dbReference type="InterPro" id="IPR016192">
    <property type="entry name" value="APOBEC/CMP_deaminase_Zn-bd"/>
</dbReference>
<dbReference type="PANTHER" id="PTHR11079:SF202">
    <property type="entry name" value="TRNA-SPECIFIC ADENOSINE DEAMINASE"/>
    <property type="match status" value="1"/>
</dbReference>
<dbReference type="PANTHER" id="PTHR11079">
    <property type="entry name" value="CYTOSINE DEAMINASE FAMILY MEMBER"/>
    <property type="match status" value="1"/>
</dbReference>
<feature type="domain" description="CMP/dCMP-type deaminase" evidence="3">
    <location>
        <begin position="8"/>
        <end position="125"/>
    </location>
</feature>
<evidence type="ECO:0000313" key="4">
    <source>
        <dbReference type="EMBL" id="GGA84773.1"/>
    </source>
</evidence>
<dbReference type="SUPFAM" id="SSF53927">
    <property type="entry name" value="Cytidine deaminase-like"/>
    <property type="match status" value="1"/>
</dbReference>
<dbReference type="InterPro" id="IPR058535">
    <property type="entry name" value="MafB19-deam"/>
</dbReference>
<dbReference type="CDD" id="cd01285">
    <property type="entry name" value="nucleoside_deaminase"/>
    <property type="match status" value="1"/>
</dbReference>
<dbReference type="EMBL" id="BMEY01000017">
    <property type="protein sequence ID" value="GGA84773.1"/>
    <property type="molecule type" value="Genomic_DNA"/>
</dbReference>